<evidence type="ECO:0000259" key="4">
    <source>
        <dbReference type="Pfam" id="PF00004"/>
    </source>
</evidence>
<dbReference type="InterPro" id="IPR058017">
    <property type="entry name" value="At3g28540-like_C"/>
</dbReference>
<dbReference type="InterPro" id="IPR027417">
    <property type="entry name" value="P-loop_NTPase"/>
</dbReference>
<dbReference type="GO" id="GO:0005524">
    <property type="term" value="F:ATP binding"/>
    <property type="evidence" value="ECO:0007669"/>
    <property type="project" value="InterPro"/>
</dbReference>
<dbReference type="SUPFAM" id="SSF52540">
    <property type="entry name" value="P-loop containing nucleoside triphosphate hydrolases"/>
    <property type="match status" value="1"/>
</dbReference>
<dbReference type="PANTHER" id="PTHR23070">
    <property type="entry name" value="BCS1 AAA-TYPE ATPASE"/>
    <property type="match status" value="1"/>
</dbReference>
<dbReference type="Gene3D" id="3.40.50.300">
    <property type="entry name" value="P-loop containing nucleotide triphosphate hydrolases"/>
    <property type="match status" value="1"/>
</dbReference>
<keyword evidence="8" id="KW-1185">Reference proteome</keyword>
<comment type="caution">
    <text evidence="7">The sequence shown here is derived from an EMBL/GenBank/DDBJ whole genome shotgun (WGS) entry which is preliminary data.</text>
</comment>
<feature type="domain" description="ATPase AAA-type core" evidence="4">
    <location>
        <begin position="249"/>
        <end position="376"/>
    </location>
</feature>
<dbReference type="InterPro" id="IPR050747">
    <property type="entry name" value="Mitochondrial_chaperone_BCS1"/>
</dbReference>
<proteinExistence type="predicted"/>
<dbReference type="Pfam" id="PF00004">
    <property type="entry name" value="AAA"/>
    <property type="match status" value="1"/>
</dbReference>
<evidence type="ECO:0000313" key="8">
    <source>
        <dbReference type="Proteomes" id="UP000327157"/>
    </source>
</evidence>
<evidence type="ECO:0000313" key="7">
    <source>
        <dbReference type="EMBL" id="KAB2620358.1"/>
    </source>
</evidence>
<evidence type="ECO:0000256" key="3">
    <source>
        <dbReference type="ARBA" id="ARBA00022842"/>
    </source>
</evidence>
<evidence type="ECO:0000259" key="5">
    <source>
        <dbReference type="Pfam" id="PF14363"/>
    </source>
</evidence>
<keyword evidence="3" id="KW-0460">Magnesium</keyword>
<dbReference type="AlphaFoldDB" id="A0A5N5GYD7"/>
<keyword evidence="2" id="KW-0378">Hydrolase</keyword>
<dbReference type="Pfam" id="PF25568">
    <property type="entry name" value="AAA_lid_At3g28540"/>
    <property type="match status" value="1"/>
</dbReference>
<dbReference type="Proteomes" id="UP000327157">
    <property type="component" value="Unassembled WGS sequence"/>
</dbReference>
<evidence type="ECO:0000256" key="2">
    <source>
        <dbReference type="ARBA" id="ARBA00022801"/>
    </source>
</evidence>
<reference evidence="7 8" key="1">
    <citation type="submission" date="2019-09" db="EMBL/GenBank/DDBJ databases">
        <authorList>
            <person name="Ou C."/>
        </authorList>
    </citation>
    <scope>NUCLEOTIDE SEQUENCE [LARGE SCALE GENOMIC DNA]</scope>
    <source>
        <strain evidence="7">S2</strain>
        <tissue evidence="7">Leaf</tissue>
    </source>
</reference>
<dbReference type="InterPro" id="IPR003959">
    <property type="entry name" value="ATPase_AAA_core"/>
</dbReference>
<gene>
    <name evidence="7" type="ORF">D8674_042559</name>
</gene>
<feature type="domain" description="AAA-type ATPase N-terminal" evidence="5">
    <location>
        <begin position="42"/>
        <end position="135"/>
    </location>
</feature>
<feature type="domain" description="AAA+ ATPase At3g28540-like C-terminal" evidence="6">
    <location>
        <begin position="380"/>
        <end position="426"/>
    </location>
</feature>
<sequence>MFSLTNVPSTATVLSTYTTFAAGAMLARTVINEVQTITTQLIPRKLHDRIIATLGGLFGNLPNSQVILIIDEFSGISFNEIYQASEAYLSTRITPSVEQLKVSKSARQNNFSVTINKGEKLINEFEGIKLVWEFCYTETRRSEFDHELEATSIEVSENKSIQVSFQKRYREKVLSAYLPYVVERSKAIQHENKAYNAGPWGSVIFHHPSTFDTLAMGPKLKEELINDLDRFVKRKEFYGRVGKAWKRGYLLYGPPGTGKSSLIAAMAIYLKFDVYDLELMQIRSNSELRRLLVSTENRSILVMEDTDCSIELSDRKLGGGSNNDSQVKTRMHVILPIQKLTLSGLLNFIDWLWSSCGDERIIVFTTNYKEKLDPAFGFFTFNEIEEFLKQLEVTPAEIAEQLMKSEEADKALAGLAAFLKNKKNDELQCRSQV</sequence>
<protein>
    <submittedName>
        <fullName evidence="7">Mitochondrial chaperone BCS1-A</fullName>
    </submittedName>
</protein>
<dbReference type="OrthoDB" id="10251412at2759"/>
<reference evidence="7 8" key="2">
    <citation type="submission" date="2019-11" db="EMBL/GenBank/DDBJ databases">
        <title>A de novo genome assembly of a pear dwarfing rootstock.</title>
        <authorList>
            <person name="Wang F."/>
            <person name="Wang J."/>
            <person name="Li S."/>
            <person name="Zhang Y."/>
            <person name="Fang M."/>
            <person name="Ma L."/>
            <person name="Zhao Y."/>
            <person name="Jiang S."/>
        </authorList>
    </citation>
    <scope>NUCLEOTIDE SEQUENCE [LARGE SCALE GENOMIC DNA]</scope>
    <source>
        <strain evidence="7">S2</strain>
        <tissue evidence="7">Leaf</tissue>
    </source>
</reference>
<dbReference type="InterPro" id="IPR025753">
    <property type="entry name" value="AAA_N_dom"/>
</dbReference>
<comment type="cofactor">
    <cofactor evidence="1">
        <name>Mg(2+)</name>
        <dbReference type="ChEBI" id="CHEBI:18420"/>
    </cofactor>
</comment>
<dbReference type="Pfam" id="PF14363">
    <property type="entry name" value="AAA_assoc"/>
    <property type="match status" value="1"/>
</dbReference>
<evidence type="ECO:0000256" key="1">
    <source>
        <dbReference type="ARBA" id="ARBA00001946"/>
    </source>
</evidence>
<evidence type="ECO:0000259" key="6">
    <source>
        <dbReference type="Pfam" id="PF25568"/>
    </source>
</evidence>
<dbReference type="GO" id="GO:0016887">
    <property type="term" value="F:ATP hydrolysis activity"/>
    <property type="evidence" value="ECO:0007669"/>
    <property type="project" value="InterPro"/>
</dbReference>
<dbReference type="EMBL" id="SMOL01000338">
    <property type="protein sequence ID" value="KAB2620358.1"/>
    <property type="molecule type" value="Genomic_DNA"/>
</dbReference>
<accession>A0A5N5GYD7</accession>
<name>A0A5N5GYD7_9ROSA</name>
<organism evidence="7 8">
    <name type="scientific">Pyrus ussuriensis x Pyrus communis</name>
    <dbReference type="NCBI Taxonomy" id="2448454"/>
    <lineage>
        <taxon>Eukaryota</taxon>
        <taxon>Viridiplantae</taxon>
        <taxon>Streptophyta</taxon>
        <taxon>Embryophyta</taxon>
        <taxon>Tracheophyta</taxon>
        <taxon>Spermatophyta</taxon>
        <taxon>Magnoliopsida</taxon>
        <taxon>eudicotyledons</taxon>
        <taxon>Gunneridae</taxon>
        <taxon>Pentapetalae</taxon>
        <taxon>rosids</taxon>
        <taxon>fabids</taxon>
        <taxon>Rosales</taxon>
        <taxon>Rosaceae</taxon>
        <taxon>Amygdaloideae</taxon>
        <taxon>Maleae</taxon>
        <taxon>Pyrus</taxon>
    </lineage>
</organism>